<dbReference type="PANTHER" id="PTHR35604">
    <property type="entry name" value="TRANSPOSASE INSH FOR INSERTION SEQUENCE ELEMENT IS5A-RELATED"/>
    <property type="match status" value="1"/>
</dbReference>
<dbReference type="GO" id="GO:0003677">
    <property type="term" value="F:DNA binding"/>
    <property type="evidence" value="ECO:0007669"/>
    <property type="project" value="InterPro"/>
</dbReference>
<evidence type="ECO:0000313" key="3">
    <source>
        <dbReference type="Proteomes" id="UP000242636"/>
    </source>
</evidence>
<protein>
    <recommendedName>
        <fullName evidence="1">Transposase IS4-like domain-containing protein</fullName>
    </recommendedName>
</protein>
<keyword evidence="3" id="KW-1185">Reference proteome</keyword>
<dbReference type="EMBL" id="MWLD01000084">
    <property type="protein sequence ID" value="OOV24520.1"/>
    <property type="molecule type" value="Genomic_DNA"/>
</dbReference>
<proteinExistence type="predicted"/>
<dbReference type="AlphaFoldDB" id="A0A1T1C7G0"/>
<name>A0A1T1C7G0_9SYNE</name>
<dbReference type="PANTHER" id="PTHR35604:SF2">
    <property type="entry name" value="TRANSPOSASE INSH FOR INSERTION SEQUENCE ELEMENT IS5A-RELATED"/>
    <property type="match status" value="1"/>
</dbReference>
<evidence type="ECO:0000259" key="1">
    <source>
        <dbReference type="Pfam" id="PF01609"/>
    </source>
</evidence>
<dbReference type="Proteomes" id="UP000242636">
    <property type="component" value="Unassembled WGS sequence"/>
</dbReference>
<dbReference type="InterPro" id="IPR002559">
    <property type="entry name" value="Transposase_11"/>
</dbReference>
<gene>
    <name evidence="2" type="ORF">BV61_07575</name>
</gene>
<reference evidence="2 3" key="1">
    <citation type="submission" date="2017-02" db="EMBL/GenBank/DDBJ databases">
        <title>Draft Genome Sequences of 'Candidatus Synechococcus spongiarum', Cyanobacterial Symbionts of the Mediterranean Sponge Aplysina aerophoba from two locations.</title>
        <authorList>
            <person name="Slaby B.M."/>
            <person name="Hentschel U."/>
        </authorList>
    </citation>
    <scope>NUCLEOTIDE SEQUENCE [LARGE SCALE GENOMIC DNA]</scope>
    <source>
        <strain evidence="2">LMB bulk15M</strain>
    </source>
</reference>
<organism evidence="2 3">
    <name type="scientific">Candidatus Synechococcus spongiarum LMB bulk15M</name>
    <dbReference type="NCBI Taxonomy" id="1943582"/>
    <lineage>
        <taxon>Bacteria</taxon>
        <taxon>Bacillati</taxon>
        <taxon>Cyanobacteriota</taxon>
        <taxon>Cyanophyceae</taxon>
        <taxon>Synechococcales</taxon>
        <taxon>Synechococcaceae</taxon>
        <taxon>Synechococcus</taxon>
    </lineage>
</organism>
<dbReference type="Pfam" id="PF01609">
    <property type="entry name" value="DDE_Tnp_1"/>
    <property type="match status" value="1"/>
</dbReference>
<evidence type="ECO:0000313" key="2">
    <source>
        <dbReference type="EMBL" id="OOV24520.1"/>
    </source>
</evidence>
<feature type="domain" description="Transposase IS4-like" evidence="1">
    <location>
        <begin position="23"/>
        <end position="96"/>
    </location>
</feature>
<dbReference type="GO" id="GO:0006313">
    <property type="term" value="P:DNA transposition"/>
    <property type="evidence" value="ECO:0007669"/>
    <property type="project" value="InterPro"/>
</dbReference>
<sequence>MVNLLIALNLNLILPLSITLPTTKRWHLGMNLHVGVDDESDLVHSMSTTAAKMHDLTASEELLHGEEDRVWADAGYEGIEKREEHRERQVSWHIALRPWERKTLPKGGVDELMERCKASVRAKAGHVFFYVKRMFG</sequence>
<dbReference type="GO" id="GO:0004803">
    <property type="term" value="F:transposase activity"/>
    <property type="evidence" value="ECO:0007669"/>
    <property type="project" value="InterPro"/>
</dbReference>
<accession>A0A1T1C7G0</accession>
<comment type="caution">
    <text evidence="2">The sequence shown here is derived from an EMBL/GenBank/DDBJ whole genome shotgun (WGS) entry which is preliminary data.</text>
</comment>